<name>A0A2P8DZD8_9BACT</name>
<protein>
    <submittedName>
        <fullName evidence="2">Gluconate 2-dehydrogenase subunit 3-like protein</fullName>
    </submittedName>
</protein>
<gene>
    <name evidence="2" type="ORF">CLV48_10955</name>
</gene>
<evidence type="ECO:0000313" key="3">
    <source>
        <dbReference type="Proteomes" id="UP000240708"/>
    </source>
</evidence>
<reference evidence="2 3" key="1">
    <citation type="submission" date="2018-03" db="EMBL/GenBank/DDBJ databases">
        <title>Genomic Encyclopedia of Archaeal and Bacterial Type Strains, Phase II (KMG-II): from individual species to whole genera.</title>
        <authorList>
            <person name="Goeker M."/>
        </authorList>
    </citation>
    <scope>NUCLEOTIDE SEQUENCE [LARGE SCALE GENOMIC DNA]</scope>
    <source>
        <strain evidence="2 3">DSM 28057</strain>
    </source>
</reference>
<keyword evidence="3" id="KW-1185">Reference proteome</keyword>
<dbReference type="OrthoDB" id="6385145at2"/>
<dbReference type="Pfam" id="PF13618">
    <property type="entry name" value="Gluconate_2-dh3"/>
    <property type="match status" value="1"/>
</dbReference>
<sequence length="189" mass="20531">MAMNRREAIKSVALMMGGAMVGANAILTGCKPDDQIVGLDFSPKDIAFLDEIGEAIIPTTDTPGAKAIGIGAFMVMMVKDTYNAEQQKTFVDGLNLIRKDFEKAKGKNFMDVTVEDRTAYLNELKSSGKTTIETDPSNVSAVLGMLQDLTVLGYFTSEIGATQQLRYFEAPGRYDGCIDYTPGERAYAL</sequence>
<feature type="signal peptide" evidence="1">
    <location>
        <begin position="1"/>
        <end position="25"/>
    </location>
</feature>
<dbReference type="AlphaFoldDB" id="A0A2P8DZD8"/>
<accession>A0A2P8DZD8</accession>
<evidence type="ECO:0000313" key="2">
    <source>
        <dbReference type="EMBL" id="PSL02586.1"/>
    </source>
</evidence>
<evidence type="ECO:0000256" key="1">
    <source>
        <dbReference type="SAM" id="SignalP"/>
    </source>
</evidence>
<dbReference type="Proteomes" id="UP000240708">
    <property type="component" value="Unassembled WGS sequence"/>
</dbReference>
<keyword evidence="1" id="KW-0732">Signal</keyword>
<organism evidence="2 3">
    <name type="scientific">Cecembia rubra</name>
    <dbReference type="NCBI Taxonomy" id="1485585"/>
    <lineage>
        <taxon>Bacteria</taxon>
        <taxon>Pseudomonadati</taxon>
        <taxon>Bacteroidota</taxon>
        <taxon>Cytophagia</taxon>
        <taxon>Cytophagales</taxon>
        <taxon>Cyclobacteriaceae</taxon>
        <taxon>Cecembia</taxon>
    </lineage>
</organism>
<dbReference type="RefSeq" id="WP_106568143.1">
    <property type="nucleotide sequence ID" value="NZ_JAUVYL010000003.1"/>
</dbReference>
<proteinExistence type="predicted"/>
<dbReference type="InterPro" id="IPR027056">
    <property type="entry name" value="Gluconate_2DH_su3"/>
</dbReference>
<dbReference type="PROSITE" id="PS51257">
    <property type="entry name" value="PROKAR_LIPOPROTEIN"/>
    <property type="match status" value="1"/>
</dbReference>
<feature type="chain" id="PRO_5015180168" evidence="1">
    <location>
        <begin position="26"/>
        <end position="189"/>
    </location>
</feature>
<dbReference type="EMBL" id="PYGF01000009">
    <property type="protein sequence ID" value="PSL02586.1"/>
    <property type="molecule type" value="Genomic_DNA"/>
</dbReference>
<comment type="caution">
    <text evidence="2">The sequence shown here is derived from an EMBL/GenBank/DDBJ whole genome shotgun (WGS) entry which is preliminary data.</text>
</comment>